<name>A0A0R3RYJ4_9BILA</name>
<proteinExistence type="predicted"/>
<keyword evidence="1" id="KW-1185">Reference proteome</keyword>
<dbReference type="AlphaFoldDB" id="A0A0R3RYJ4"/>
<evidence type="ECO:0000313" key="1">
    <source>
        <dbReference type="Proteomes" id="UP000050640"/>
    </source>
</evidence>
<dbReference type="WBParaSite" id="EEL_0000735101-mRNA-1">
    <property type="protein sequence ID" value="EEL_0000735101-mRNA-1"/>
    <property type="gene ID" value="EEL_0000735101"/>
</dbReference>
<evidence type="ECO:0000313" key="2">
    <source>
        <dbReference type="WBParaSite" id="EEL_0000735101-mRNA-1"/>
    </source>
</evidence>
<sequence>MKLRNSLINMLGEFIGLHKTPDFKLNAQSSQAIFEAVAAETRHYSMSMNYSSSDNIEYGTTHQRSFSTNSAFENNDLVNMDPSYRRLSEPTSLSSFTPSKRCHVQQRLFAHSQKKKSRKRKTLSSLFGRVDKEVNIDNVINDRRQGGHIRRGSETFCGSVAAYSNNLSTINTRL</sequence>
<protein>
    <submittedName>
        <fullName evidence="2">Uncharacterized protein</fullName>
    </submittedName>
</protein>
<reference evidence="2" key="1">
    <citation type="submission" date="2017-02" db="UniProtKB">
        <authorList>
            <consortium name="WormBaseParasite"/>
        </authorList>
    </citation>
    <scope>IDENTIFICATION</scope>
</reference>
<organism evidence="1 2">
    <name type="scientific">Elaeophora elaphi</name>
    <dbReference type="NCBI Taxonomy" id="1147741"/>
    <lineage>
        <taxon>Eukaryota</taxon>
        <taxon>Metazoa</taxon>
        <taxon>Ecdysozoa</taxon>
        <taxon>Nematoda</taxon>
        <taxon>Chromadorea</taxon>
        <taxon>Rhabditida</taxon>
        <taxon>Spirurina</taxon>
        <taxon>Spiruromorpha</taxon>
        <taxon>Filarioidea</taxon>
        <taxon>Onchocercidae</taxon>
        <taxon>Elaeophora</taxon>
    </lineage>
</organism>
<accession>A0A0R3RYJ4</accession>
<dbReference type="Proteomes" id="UP000050640">
    <property type="component" value="Unplaced"/>
</dbReference>